<feature type="compositionally biased region" description="Polar residues" evidence="1">
    <location>
        <begin position="388"/>
        <end position="400"/>
    </location>
</feature>
<keyword evidence="3" id="KW-1185">Reference proteome</keyword>
<evidence type="ECO:0000256" key="1">
    <source>
        <dbReference type="SAM" id="MobiDB-lite"/>
    </source>
</evidence>
<reference evidence="2" key="1">
    <citation type="journal article" date="2020" name="Stud. Mycol.">
        <title>101 Dothideomycetes genomes: a test case for predicting lifestyles and emergence of pathogens.</title>
        <authorList>
            <person name="Haridas S."/>
            <person name="Albert R."/>
            <person name="Binder M."/>
            <person name="Bloem J."/>
            <person name="Labutti K."/>
            <person name="Salamov A."/>
            <person name="Andreopoulos B."/>
            <person name="Baker S."/>
            <person name="Barry K."/>
            <person name="Bills G."/>
            <person name="Bluhm B."/>
            <person name="Cannon C."/>
            <person name="Castanera R."/>
            <person name="Culley D."/>
            <person name="Daum C."/>
            <person name="Ezra D."/>
            <person name="Gonzalez J."/>
            <person name="Henrissat B."/>
            <person name="Kuo A."/>
            <person name="Liang C."/>
            <person name="Lipzen A."/>
            <person name="Lutzoni F."/>
            <person name="Magnuson J."/>
            <person name="Mondo S."/>
            <person name="Nolan M."/>
            <person name="Ohm R."/>
            <person name="Pangilinan J."/>
            <person name="Park H.-J."/>
            <person name="Ramirez L."/>
            <person name="Alfaro M."/>
            <person name="Sun H."/>
            <person name="Tritt A."/>
            <person name="Yoshinaga Y."/>
            <person name="Zwiers L.-H."/>
            <person name="Turgeon B."/>
            <person name="Goodwin S."/>
            <person name="Spatafora J."/>
            <person name="Crous P."/>
            <person name="Grigoriev I."/>
        </authorList>
    </citation>
    <scope>NUCLEOTIDE SEQUENCE</scope>
    <source>
        <strain evidence="2">CBS 122368</strain>
    </source>
</reference>
<dbReference type="Proteomes" id="UP000800094">
    <property type="component" value="Unassembled WGS sequence"/>
</dbReference>
<gene>
    <name evidence="2" type="ORF">BU26DRAFT_582787</name>
</gene>
<evidence type="ECO:0000313" key="3">
    <source>
        <dbReference type="Proteomes" id="UP000800094"/>
    </source>
</evidence>
<feature type="region of interest" description="Disordered" evidence="1">
    <location>
        <begin position="380"/>
        <end position="405"/>
    </location>
</feature>
<feature type="region of interest" description="Disordered" evidence="1">
    <location>
        <begin position="62"/>
        <end position="81"/>
    </location>
</feature>
<dbReference type="AlphaFoldDB" id="A0A6A6IV90"/>
<proteinExistence type="predicted"/>
<dbReference type="EMBL" id="ML987190">
    <property type="protein sequence ID" value="KAF2254306.1"/>
    <property type="molecule type" value="Genomic_DNA"/>
</dbReference>
<organism evidence="2 3">
    <name type="scientific">Trematosphaeria pertusa</name>
    <dbReference type="NCBI Taxonomy" id="390896"/>
    <lineage>
        <taxon>Eukaryota</taxon>
        <taxon>Fungi</taxon>
        <taxon>Dikarya</taxon>
        <taxon>Ascomycota</taxon>
        <taxon>Pezizomycotina</taxon>
        <taxon>Dothideomycetes</taxon>
        <taxon>Pleosporomycetidae</taxon>
        <taxon>Pleosporales</taxon>
        <taxon>Massarineae</taxon>
        <taxon>Trematosphaeriaceae</taxon>
        <taxon>Trematosphaeria</taxon>
    </lineage>
</organism>
<feature type="region of interest" description="Disordered" evidence="1">
    <location>
        <begin position="250"/>
        <end position="318"/>
    </location>
</feature>
<feature type="compositionally biased region" description="Polar residues" evidence="1">
    <location>
        <begin position="468"/>
        <end position="494"/>
    </location>
</feature>
<evidence type="ECO:0000313" key="2">
    <source>
        <dbReference type="EMBL" id="KAF2254306.1"/>
    </source>
</evidence>
<dbReference type="RefSeq" id="XP_033689310.1">
    <property type="nucleotide sequence ID" value="XM_033834541.1"/>
</dbReference>
<sequence>MIMSPSRCIPLGIWAECRNLVPYVPHVHPASTSGALHLVTIATTSFLLTHVLQSAALAYHQPSPQRTTNYSPSASPKSPLAGHDVGWHRQASGYYLYRALSIALVSARELCVPMALSRDEIVEVMPEQRDVKAVDERIIDKEIHAEDREDDRTLAENGEDRGNNSKRAIDGYATFPDYIAIRPNAYAGRQPPYTLPTKPTLGVIGICLRSGIHLRLSSRPHRTRSSRSTIIERIEPIRQHHHQLRHAHNFPPHLTEHRTSSKYASSLSRPGVNPPPARRRFLYRRSTSRHRLFVSTPIPKSRIEDSPPPPTAPVSRNGRSCVHLSAPHGTGVSYHRYALSWTLNVALHHLQRSPTPECRFNGHLSRERDILSRRRLLHDPTTLKPAEQQHSALTPPSHQPLNDPLWDNRRACQLQKARFSPAVLGIRLQAATRAVTDHPPVWTEKRRSGIRAPMAAQFGSHHGRQVATRGTRSKNPTRSQHGDQNSRSGRATTISRHKRPTQELLAGQKNITGR</sequence>
<dbReference type="GeneID" id="54587871"/>
<feature type="compositionally biased region" description="Basic residues" evidence="1">
    <location>
        <begin position="277"/>
        <end position="292"/>
    </location>
</feature>
<protein>
    <submittedName>
        <fullName evidence="2">Uncharacterized protein</fullName>
    </submittedName>
</protein>
<accession>A0A6A6IV90</accession>
<feature type="region of interest" description="Disordered" evidence="1">
    <location>
        <begin position="439"/>
        <end position="514"/>
    </location>
</feature>
<name>A0A6A6IV90_9PLEO</name>
<feature type="compositionally biased region" description="Polar residues" evidence="1">
    <location>
        <begin position="62"/>
        <end position="76"/>
    </location>
</feature>